<dbReference type="RefSeq" id="WP_245938498.1">
    <property type="nucleotide sequence ID" value="NZ_CP031088.1"/>
</dbReference>
<keyword evidence="1" id="KW-0472">Membrane</keyword>
<dbReference type="KEGG" id="sphh:SDAV_00661"/>
<protein>
    <submittedName>
        <fullName evidence="2">Uncharacterized protein</fullName>
    </submittedName>
</protein>
<organism evidence="2 3">
    <name type="scientific">Spiroplasma phoeniceum P40</name>
    <dbReference type="NCBI Taxonomy" id="1276259"/>
    <lineage>
        <taxon>Bacteria</taxon>
        <taxon>Bacillati</taxon>
        <taxon>Mycoplasmatota</taxon>
        <taxon>Mollicutes</taxon>
        <taxon>Entomoplasmatales</taxon>
        <taxon>Spiroplasmataceae</taxon>
        <taxon>Spiroplasma</taxon>
    </lineage>
</organism>
<keyword evidence="1" id="KW-1133">Transmembrane helix</keyword>
<reference evidence="3" key="1">
    <citation type="submission" date="2018-07" db="EMBL/GenBank/DDBJ databases">
        <title>Complete Genome Sequence of Spiroplasma phoeniceum.</title>
        <authorList>
            <person name="Davis R.E."/>
            <person name="Shao J.Y."/>
            <person name="Zhao Y."/>
            <person name="Silver A."/>
            <person name="Stump z."/>
            <person name="Gasparich G."/>
        </authorList>
    </citation>
    <scope>NUCLEOTIDE SEQUENCE [LARGE SCALE GENOMIC DNA]</scope>
    <source>
        <strain evidence="3">P40</strain>
    </source>
</reference>
<keyword evidence="1" id="KW-0812">Transmembrane</keyword>
<proteinExistence type="predicted"/>
<dbReference type="Proteomes" id="UP000253689">
    <property type="component" value="Chromosome"/>
</dbReference>
<evidence type="ECO:0000313" key="3">
    <source>
        <dbReference type="Proteomes" id="UP000253689"/>
    </source>
</evidence>
<sequence length="86" mass="9875">MDGFLTTSITILDLDIPVIGLIGFLLGFAALLLFVYFIITFSLFRSKKSSSNWTNIVKLKQETSFKKNIEYFEQEIMLVKKMGDKN</sequence>
<gene>
    <name evidence="2" type="ORF">SDAV_00661</name>
</gene>
<evidence type="ECO:0000313" key="2">
    <source>
        <dbReference type="EMBL" id="AXF95652.1"/>
    </source>
</evidence>
<feature type="transmembrane region" description="Helical" evidence="1">
    <location>
        <begin position="20"/>
        <end position="44"/>
    </location>
</feature>
<evidence type="ECO:0000256" key="1">
    <source>
        <dbReference type="SAM" id="Phobius"/>
    </source>
</evidence>
<dbReference type="AlphaFoldDB" id="A0A345DN64"/>
<keyword evidence="3" id="KW-1185">Reference proteome</keyword>
<name>A0A345DN64_9MOLU</name>
<dbReference type="EMBL" id="CP031088">
    <property type="protein sequence ID" value="AXF95652.1"/>
    <property type="molecule type" value="Genomic_DNA"/>
</dbReference>
<accession>A0A345DN64</accession>